<reference evidence="1" key="1">
    <citation type="submission" date="2021-09" db="EMBL/GenBank/DDBJ databases">
        <title>The genome of Mauremys mutica provides insights into the evolution of semi-aquatic lifestyle.</title>
        <authorList>
            <person name="Gong S."/>
            <person name="Gao Y."/>
        </authorList>
    </citation>
    <scope>NUCLEOTIDE SEQUENCE</scope>
    <source>
        <strain evidence="1">MM-2020</strain>
        <tissue evidence="1">Muscle</tissue>
    </source>
</reference>
<dbReference type="Proteomes" id="UP000827986">
    <property type="component" value="Unassembled WGS sequence"/>
</dbReference>
<comment type="caution">
    <text evidence="1">The sequence shown here is derived from an EMBL/GenBank/DDBJ whole genome shotgun (WGS) entry which is preliminary data.</text>
</comment>
<proteinExistence type="predicted"/>
<protein>
    <submittedName>
        <fullName evidence="1">Uncharacterized protein</fullName>
    </submittedName>
</protein>
<gene>
    <name evidence="1" type="ORF">KIL84_022644</name>
</gene>
<organism evidence="1 2">
    <name type="scientific">Mauremys mutica</name>
    <name type="common">yellowpond turtle</name>
    <dbReference type="NCBI Taxonomy" id="74926"/>
    <lineage>
        <taxon>Eukaryota</taxon>
        <taxon>Metazoa</taxon>
        <taxon>Chordata</taxon>
        <taxon>Craniata</taxon>
        <taxon>Vertebrata</taxon>
        <taxon>Euteleostomi</taxon>
        <taxon>Archelosauria</taxon>
        <taxon>Testudinata</taxon>
        <taxon>Testudines</taxon>
        <taxon>Cryptodira</taxon>
        <taxon>Durocryptodira</taxon>
        <taxon>Testudinoidea</taxon>
        <taxon>Geoemydidae</taxon>
        <taxon>Geoemydinae</taxon>
        <taxon>Mauremys</taxon>
    </lineage>
</organism>
<evidence type="ECO:0000313" key="2">
    <source>
        <dbReference type="Proteomes" id="UP000827986"/>
    </source>
</evidence>
<accession>A0A9D3WR17</accession>
<dbReference type="AlphaFoldDB" id="A0A9D3WR17"/>
<sequence>MRVCWNGYTDIVTLINLFSVAKPVSFDALSQRQQQRMKGTALAASQSLRLAGTRLVYFLLDQLFMECSEWGRAAGCFQVPRHCLPSPRSLLVNRSNEMWC</sequence>
<dbReference type="EMBL" id="JAHDVG010000488">
    <property type="protein sequence ID" value="KAH1165085.1"/>
    <property type="molecule type" value="Genomic_DNA"/>
</dbReference>
<evidence type="ECO:0000313" key="1">
    <source>
        <dbReference type="EMBL" id="KAH1165085.1"/>
    </source>
</evidence>
<keyword evidence="2" id="KW-1185">Reference proteome</keyword>
<name>A0A9D3WR17_9SAUR</name>